<dbReference type="EMBL" id="AP019846">
    <property type="protein sequence ID" value="BBM59960.1"/>
    <property type="molecule type" value="Genomic_DNA"/>
</dbReference>
<keyword evidence="1" id="KW-1133">Transmembrane helix</keyword>
<gene>
    <name evidence="2" type="ORF">JMUB5056_1548</name>
</gene>
<sequence>MIAILGFLARLSVILGFVGIVFSSISDILFRTDYLGQLDSFIDLSSLNFKILVGLLSIIYLVVFLLSYINKLTKYSQNRKVKNKNGEIEVSIKTINETSKDFLNGQEIIKNSKVKSYPKGKSVVIEATVDTYNVDNLNEKLAEIQNKLSEYVFHSTGITVKKSKVKLKKVLGETIVEKKIIDSPTNQKKI</sequence>
<name>A0A510L7G1_9FUSO</name>
<accession>A0A510L7G1</accession>
<evidence type="ECO:0000256" key="1">
    <source>
        <dbReference type="SAM" id="Phobius"/>
    </source>
</evidence>
<keyword evidence="1" id="KW-0812">Transmembrane</keyword>
<keyword evidence="1" id="KW-0472">Membrane</keyword>
<dbReference type="KEGG" id="lhg:JMUB5056_1548"/>
<proteinExistence type="predicted"/>
<dbReference type="RefSeq" id="WP_232052495.1">
    <property type="nucleotide sequence ID" value="NZ_AP019846.1"/>
</dbReference>
<organism evidence="2 3">
    <name type="scientific">Leptotrichia hongkongensis</name>
    <dbReference type="NCBI Taxonomy" id="554406"/>
    <lineage>
        <taxon>Bacteria</taxon>
        <taxon>Fusobacteriati</taxon>
        <taxon>Fusobacteriota</taxon>
        <taxon>Fusobacteriia</taxon>
        <taxon>Fusobacteriales</taxon>
        <taxon>Leptotrichiaceae</taxon>
        <taxon>Leptotrichia</taxon>
    </lineage>
</organism>
<dbReference type="NCBIfam" id="NF033218">
    <property type="entry name" value="anchor_AmaP"/>
    <property type="match status" value="1"/>
</dbReference>
<dbReference type="Proteomes" id="UP000321561">
    <property type="component" value="Chromosome"/>
</dbReference>
<dbReference type="AlphaFoldDB" id="A0A510L7G1"/>
<evidence type="ECO:0008006" key="4">
    <source>
        <dbReference type="Google" id="ProtNLM"/>
    </source>
</evidence>
<evidence type="ECO:0000313" key="3">
    <source>
        <dbReference type="Proteomes" id="UP000321561"/>
    </source>
</evidence>
<protein>
    <recommendedName>
        <fullName evidence="4">Alkaline shock response membrane anchor protein AmaP</fullName>
    </recommendedName>
</protein>
<feature type="transmembrane region" description="Helical" evidence="1">
    <location>
        <begin position="47"/>
        <end position="69"/>
    </location>
</feature>
<reference evidence="2 3" key="1">
    <citation type="submission" date="2019-07" db="EMBL/GenBank/DDBJ databases">
        <title>Complete Genome Sequence of Leptotrichia hongkongensis Strain JMUB5056.</title>
        <authorList>
            <person name="Watanabe S."/>
            <person name="Cui L."/>
        </authorList>
    </citation>
    <scope>NUCLEOTIDE SEQUENCE [LARGE SCALE GENOMIC DNA]</scope>
    <source>
        <strain evidence="2 3">JMUB5056</strain>
    </source>
</reference>
<evidence type="ECO:0000313" key="2">
    <source>
        <dbReference type="EMBL" id="BBM59960.1"/>
    </source>
</evidence>